<evidence type="ECO:0000313" key="1">
    <source>
        <dbReference type="EMBL" id="CAI4003572.1"/>
    </source>
</evidence>
<dbReference type="EMBL" id="CAMXCT030003296">
    <property type="protein sequence ID" value="CAL4790884.1"/>
    <property type="molecule type" value="Genomic_DNA"/>
</dbReference>
<gene>
    <name evidence="1" type="ORF">C1SCF055_LOCUS29434</name>
</gene>
<proteinExistence type="predicted"/>
<dbReference type="OrthoDB" id="10334516at2759"/>
<evidence type="ECO:0000313" key="2">
    <source>
        <dbReference type="EMBL" id="CAL4790884.1"/>
    </source>
</evidence>
<dbReference type="AlphaFoldDB" id="A0A9P1D6Q0"/>
<organism evidence="1">
    <name type="scientific">Cladocopium goreaui</name>
    <dbReference type="NCBI Taxonomy" id="2562237"/>
    <lineage>
        <taxon>Eukaryota</taxon>
        <taxon>Sar</taxon>
        <taxon>Alveolata</taxon>
        <taxon>Dinophyceae</taxon>
        <taxon>Suessiales</taxon>
        <taxon>Symbiodiniaceae</taxon>
        <taxon>Cladocopium</taxon>
    </lineage>
</organism>
<dbReference type="EMBL" id="CAMXCT010003296">
    <property type="protein sequence ID" value="CAI4003572.1"/>
    <property type="molecule type" value="Genomic_DNA"/>
</dbReference>
<evidence type="ECO:0000313" key="3">
    <source>
        <dbReference type="Proteomes" id="UP001152797"/>
    </source>
</evidence>
<comment type="caution">
    <text evidence="1">The sequence shown here is derived from an EMBL/GenBank/DDBJ whole genome shotgun (WGS) entry which is preliminary data.</text>
</comment>
<name>A0A9P1D6Q0_9DINO</name>
<reference evidence="1" key="1">
    <citation type="submission" date="2022-10" db="EMBL/GenBank/DDBJ databases">
        <authorList>
            <person name="Chen Y."/>
            <person name="Dougan E. K."/>
            <person name="Chan C."/>
            <person name="Rhodes N."/>
            <person name="Thang M."/>
        </authorList>
    </citation>
    <scope>NUCLEOTIDE SEQUENCE</scope>
</reference>
<keyword evidence="3" id="KW-1185">Reference proteome</keyword>
<sequence length="54" mass="5931">MLGVWPPELTPNDRKEVFAALLVPSQRIVRLLKEGQMSLPRALNCQSLADGLAS</sequence>
<accession>A0A9P1D6Q0</accession>
<dbReference type="EMBL" id="CAMXCT020003296">
    <property type="protein sequence ID" value="CAL1156947.1"/>
    <property type="molecule type" value="Genomic_DNA"/>
</dbReference>
<reference evidence="2 3" key="2">
    <citation type="submission" date="2024-05" db="EMBL/GenBank/DDBJ databases">
        <authorList>
            <person name="Chen Y."/>
            <person name="Shah S."/>
            <person name="Dougan E. K."/>
            <person name="Thang M."/>
            <person name="Chan C."/>
        </authorList>
    </citation>
    <scope>NUCLEOTIDE SEQUENCE [LARGE SCALE GENOMIC DNA]</scope>
</reference>
<feature type="non-terminal residue" evidence="1">
    <location>
        <position position="1"/>
    </location>
</feature>
<dbReference type="Proteomes" id="UP001152797">
    <property type="component" value="Unassembled WGS sequence"/>
</dbReference>
<protein>
    <submittedName>
        <fullName evidence="2">Trophinin</fullName>
    </submittedName>
</protein>